<dbReference type="SUPFAM" id="SSF48403">
    <property type="entry name" value="Ankyrin repeat"/>
    <property type="match status" value="1"/>
</dbReference>
<sequence>MLAAHKGELDILKKLLSHKEIDISLPGRSALITGLTPFIAAAKNHHLPIIKELMKYENLDINYCSADLETRTALGIAIENGDLDIVQELLKHDKINVNCGNKGDRDYPLHMAIRTGRIDIVSALLNHKGINLENVNQFGQTPLQIATTLKNASIISMLQQKHQELAISETKTPQIEVPAAFTASHSVTSQIAPSMNSVALAATNKVEILPNEPAPPNSIDRVTQNEYIMNPIIDFINTTIDKLEKLDSPILVKSIEAKNKLYEYKADLQNKVNSGENIDISSTLAEVNDLVLELKKANLHGPLLRLQWNIFKTSKEVVAKTEIRHEASLNLINQKNQVENHLDSLTFSNQNSYIMEPIINFIKTTCEKLEGSSITPEIRNMFQSYLEEVNEYMIKCGNDTVDPKTTYGKLNLLVTQATGSPNPNSFFTQKNSNMSQELNNAIQEAEARSRDFSSDNNLKFK</sequence>
<dbReference type="PROSITE" id="PS50088">
    <property type="entry name" value="ANK_REPEAT"/>
    <property type="match status" value="1"/>
</dbReference>
<feature type="repeat" description="ANK" evidence="3">
    <location>
        <begin position="104"/>
        <end position="137"/>
    </location>
</feature>
<evidence type="ECO:0000256" key="3">
    <source>
        <dbReference type="PROSITE-ProRule" id="PRU00023"/>
    </source>
</evidence>
<protein>
    <submittedName>
        <fullName evidence="4">Ankyrin repeat domain-containing protein</fullName>
    </submittedName>
</protein>
<dbReference type="Gene3D" id="1.25.40.20">
    <property type="entry name" value="Ankyrin repeat-containing domain"/>
    <property type="match status" value="1"/>
</dbReference>
<proteinExistence type="predicted"/>
<dbReference type="Proteomes" id="UP001139721">
    <property type="component" value="Unassembled WGS sequence"/>
</dbReference>
<dbReference type="PANTHER" id="PTHR24198">
    <property type="entry name" value="ANKYRIN REPEAT AND PROTEIN KINASE DOMAIN-CONTAINING PROTEIN"/>
    <property type="match status" value="1"/>
</dbReference>
<dbReference type="AlphaFoldDB" id="A0A9X2D3N5"/>
<evidence type="ECO:0000313" key="5">
    <source>
        <dbReference type="Proteomes" id="UP001139721"/>
    </source>
</evidence>
<dbReference type="InterPro" id="IPR036770">
    <property type="entry name" value="Ankyrin_rpt-contain_sf"/>
</dbReference>
<accession>A0A9X2D3N5</accession>
<organism evidence="4 5">
    <name type="scientific">Legionella maioricensis</name>
    <dbReference type="NCBI Taxonomy" id="2896528"/>
    <lineage>
        <taxon>Bacteria</taxon>
        <taxon>Pseudomonadati</taxon>
        <taxon>Pseudomonadota</taxon>
        <taxon>Gammaproteobacteria</taxon>
        <taxon>Legionellales</taxon>
        <taxon>Legionellaceae</taxon>
        <taxon>Legionella</taxon>
    </lineage>
</organism>
<keyword evidence="2 3" id="KW-0040">ANK repeat</keyword>
<dbReference type="EMBL" id="JAJKBJ010000051">
    <property type="protein sequence ID" value="MCL9685873.1"/>
    <property type="molecule type" value="Genomic_DNA"/>
</dbReference>
<comment type="caution">
    <text evidence="4">The sequence shown here is derived from an EMBL/GenBank/DDBJ whole genome shotgun (WGS) entry which is preliminary data.</text>
</comment>
<dbReference type="SMART" id="SM00248">
    <property type="entry name" value="ANK"/>
    <property type="match status" value="4"/>
</dbReference>
<evidence type="ECO:0000313" key="4">
    <source>
        <dbReference type="EMBL" id="MCL9685873.1"/>
    </source>
</evidence>
<dbReference type="RefSeq" id="WP_250456453.1">
    <property type="nucleotide sequence ID" value="NZ_JAJKBJ010000051.1"/>
</dbReference>
<dbReference type="Pfam" id="PF12796">
    <property type="entry name" value="Ank_2"/>
    <property type="match status" value="1"/>
</dbReference>
<dbReference type="Pfam" id="PF13637">
    <property type="entry name" value="Ank_4"/>
    <property type="match status" value="1"/>
</dbReference>
<evidence type="ECO:0000256" key="2">
    <source>
        <dbReference type="ARBA" id="ARBA00023043"/>
    </source>
</evidence>
<dbReference type="PANTHER" id="PTHR24198:SF165">
    <property type="entry name" value="ANKYRIN REPEAT-CONTAINING PROTEIN-RELATED"/>
    <property type="match status" value="1"/>
</dbReference>
<gene>
    <name evidence="4" type="ORF">LOX96_17380</name>
</gene>
<dbReference type="InterPro" id="IPR002110">
    <property type="entry name" value="Ankyrin_rpt"/>
</dbReference>
<reference evidence="4" key="1">
    <citation type="submission" date="2021-11" db="EMBL/GenBank/DDBJ databases">
        <title>Legionella maioricencis sp. nov., a new species isolated from hot water samples in Mallorca.</title>
        <authorList>
            <person name="Crespi S."/>
            <person name="Drasar V."/>
            <person name="Salva-Serra F."/>
            <person name="Jaen-Luchoro D."/>
            <person name="Pineiro-Iglesias B."/>
            <person name="Aliaga F."/>
            <person name="Fernandez-Juarez V."/>
            <person name="Coll G."/>
            <person name="Moore E.R.B."/>
            <person name="Bennasar-Figueras A."/>
        </authorList>
    </citation>
    <scope>NUCLEOTIDE SEQUENCE</scope>
    <source>
        <strain evidence="4">HCPI-6</strain>
    </source>
</reference>
<name>A0A9X2D3N5_9GAMM</name>
<keyword evidence="5" id="KW-1185">Reference proteome</keyword>
<keyword evidence="1" id="KW-0677">Repeat</keyword>
<evidence type="ECO:0000256" key="1">
    <source>
        <dbReference type="ARBA" id="ARBA00022737"/>
    </source>
</evidence>